<name>A0A1M6MND9_9CLOT</name>
<dbReference type="Pfam" id="PF00580">
    <property type="entry name" value="UvrD-helicase"/>
    <property type="match status" value="1"/>
</dbReference>
<dbReference type="RefSeq" id="WP_073011150.1">
    <property type="nucleotide sequence ID" value="NZ_FQZO01000009.1"/>
</dbReference>
<evidence type="ECO:0000256" key="7">
    <source>
        <dbReference type="ARBA" id="ARBA00034808"/>
    </source>
</evidence>
<dbReference type="InterPro" id="IPR000212">
    <property type="entry name" value="DNA_helicase_UvrD/REP"/>
</dbReference>
<comment type="catalytic activity">
    <reaction evidence="8">
        <text>ATP + H2O = ADP + phosphate + H(+)</text>
        <dbReference type="Rhea" id="RHEA:13065"/>
        <dbReference type="ChEBI" id="CHEBI:15377"/>
        <dbReference type="ChEBI" id="CHEBI:15378"/>
        <dbReference type="ChEBI" id="CHEBI:30616"/>
        <dbReference type="ChEBI" id="CHEBI:43474"/>
        <dbReference type="ChEBI" id="CHEBI:456216"/>
        <dbReference type="EC" id="5.6.2.4"/>
    </reaction>
</comment>
<evidence type="ECO:0000256" key="3">
    <source>
        <dbReference type="ARBA" id="ARBA00022806"/>
    </source>
</evidence>
<dbReference type="PANTHER" id="PTHR11070:SF17">
    <property type="entry name" value="DNA HELICASE IV"/>
    <property type="match status" value="1"/>
</dbReference>
<gene>
    <name evidence="11" type="ORF">SAMN05444401_4046</name>
</gene>
<dbReference type="SUPFAM" id="SSF52540">
    <property type="entry name" value="P-loop containing nucleoside triphosphate hydrolases"/>
    <property type="match status" value="1"/>
</dbReference>
<evidence type="ECO:0000313" key="11">
    <source>
        <dbReference type="EMBL" id="SHJ85025.1"/>
    </source>
</evidence>
<evidence type="ECO:0000256" key="8">
    <source>
        <dbReference type="ARBA" id="ARBA00048988"/>
    </source>
</evidence>
<dbReference type="EMBL" id="FQZO01000009">
    <property type="protein sequence ID" value="SHJ85025.1"/>
    <property type="molecule type" value="Genomic_DNA"/>
</dbReference>
<keyword evidence="5" id="KW-0413">Isomerase</keyword>
<reference evidence="11 12" key="1">
    <citation type="submission" date="2016-11" db="EMBL/GenBank/DDBJ databases">
        <authorList>
            <person name="Jaros S."/>
            <person name="Januszkiewicz K."/>
            <person name="Wedrychowicz H."/>
        </authorList>
    </citation>
    <scope>NUCLEOTIDE SEQUENCE [LARGE SCALE GENOMIC DNA]</scope>
    <source>
        <strain evidence="11 12">DSM 21864</strain>
    </source>
</reference>
<dbReference type="Proteomes" id="UP000184080">
    <property type="component" value="Unassembled WGS sequence"/>
</dbReference>
<keyword evidence="2 9" id="KW-0378">Hydrolase</keyword>
<dbReference type="EC" id="5.6.2.4" evidence="7"/>
<dbReference type="NCBIfam" id="NF041464">
    <property type="entry name" value="HelD_BACSU"/>
    <property type="match status" value="1"/>
</dbReference>
<dbReference type="GO" id="GO:0000725">
    <property type="term" value="P:recombinational repair"/>
    <property type="evidence" value="ECO:0007669"/>
    <property type="project" value="TreeGrafter"/>
</dbReference>
<dbReference type="PANTHER" id="PTHR11070">
    <property type="entry name" value="UVRD / RECB / PCRA DNA HELICASE FAMILY MEMBER"/>
    <property type="match status" value="1"/>
</dbReference>
<dbReference type="Pfam" id="PF13361">
    <property type="entry name" value="UvrD_C"/>
    <property type="match status" value="1"/>
</dbReference>
<keyword evidence="4 9" id="KW-0067">ATP-binding</keyword>
<dbReference type="GO" id="GO:0005829">
    <property type="term" value="C:cytosol"/>
    <property type="evidence" value="ECO:0007669"/>
    <property type="project" value="TreeGrafter"/>
</dbReference>
<protein>
    <recommendedName>
        <fullName evidence="7">DNA 3'-5' helicase</fullName>
        <ecNumber evidence="7">5.6.2.4</ecNumber>
    </recommendedName>
</protein>
<dbReference type="Pfam" id="PF13538">
    <property type="entry name" value="UvrD_C_2"/>
    <property type="match status" value="1"/>
</dbReference>
<keyword evidence="12" id="KW-1185">Reference proteome</keyword>
<evidence type="ECO:0000259" key="10">
    <source>
        <dbReference type="PROSITE" id="PS51198"/>
    </source>
</evidence>
<dbReference type="GO" id="GO:0016887">
    <property type="term" value="F:ATP hydrolysis activity"/>
    <property type="evidence" value="ECO:0007669"/>
    <property type="project" value="RHEA"/>
</dbReference>
<evidence type="ECO:0000256" key="5">
    <source>
        <dbReference type="ARBA" id="ARBA00023235"/>
    </source>
</evidence>
<comment type="catalytic activity">
    <reaction evidence="6">
        <text>Couples ATP hydrolysis with the unwinding of duplex DNA by translocating in the 3'-5' direction.</text>
        <dbReference type="EC" id="5.6.2.4"/>
    </reaction>
</comment>
<dbReference type="PROSITE" id="PS51198">
    <property type="entry name" value="UVRD_HELICASE_ATP_BIND"/>
    <property type="match status" value="1"/>
</dbReference>
<organism evidence="11 12">
    <name type="scientific">Clostridium amylolyticum</name>
    <dbReference type="NCBI Taxonomy" id="1121298"/>
    <lineage>
        <taxon>Bacteria</taxon>
        <taxon>Bacillati</taxon>
        <taxon>Bacillota</taxon>
        <taxon>Clostridia</taxon>
        <taxon>Eubacteriales</taxon>
        <taxon>Clostridiaceae</taxon>
        <taxon>Clostridium</taxon>
    </lineage>
</organism>
<dbReference type="GO" id="GO:0003677">
    <property type="term" value="F:DNA binding"/>
    <property type="evidence" value="ECO:0007669"/>
    <property type="project" value="InterPro"/>
</dbReference>
<evidence type="ECO:0000256" key="6">
    <source>
        <dbReference type="ARBA" id="ARBA00034617"/>
    </source>
</evidence>
<dbReference type="InterPro" id="IPR014017">
    <property type="entry name" value="DNA_helicase_UvrD-like_C"/>
</dbReference>
<feature type="domain" description="UvrD-like helicase ATP-binding" evidence="10">
    <location>
        <begin position="203"/>
        <end position="602"/>
    </location>
</feature>
<keyword evidence="1 9" id="KW-0547">Nucleotide-binding</keyword>
<evidence type="ECO:0000256" key="2">
    <source>
        <dbReference type="ARBA" id="ARBA00022801"/>
    </source>
</evidence>
<dbReference type="InterPro" id="IPR027417">
    <property type="entry name" value="P-loop_NTPase"/>
</dbReference>
<proteinExistence type="predicted"/>
<dbReference type="InterPro" id="IPR014016">
    <property type="entry name" value="UvrD-like_ATP-bd"/>
</dbReference>
<dbReference type="STRING" id="1121298.SAMN05444401_4046"/>
<dbReference type="GO" id="GO:0043138">
    <property type="term" value="F:3'-5' DNA helicase activity"/>
    <property type="evidence" value="ECO:0007669"/>
    <property type="project" value="UniProtKB-EC"/>
</dbReference>
<dbReference type="OrthoDB" id="9787585at2"/>
<keyword evidence="3 9" id="KW-0347">Helicase</keyword>
<evidence type="ECO:0000313" key="12">
    <source>
        <dbReference type="Proteomes" id="UP000184080"/>
    </source>
</evidence>
<evidence type="ECO:0000256" key="9">
    <source>
        <dbReference type="PROSITE-ProRule" id="PRU00560"/>
    </source>
</evidence>
<dbReference type="Gene3D" id="3.40.50.300">
    <property type="entry name" value="P-loop containing nucleotide triphosphate hydrolases"/>
    <property type="match status" value="2"/>
</dbReference>
<feature type="binding site" evidence="9">
    <location>
        <begin position="224"/>
        <end position="231"/>
    </location>
    <ligand>
        <name>ATP</name>
        <dbReference type="ChEBI" id="CHEBI:30616"/>
    </ligand>
</feature>
<dbReference type="InterPro" id="IPR048228">
    <property type="entry name" value="HelD_bacillota"/>
</dbReference>
<evidence type="ECO:0000256" key="1">
    <source>
        <dbReference type="ARBA" id="ARBA00022741"/>
    </source>
</evidence>
<sequence>MNSKEKQLKEEREHLIFVRTWVKDKIEILKDHRGKLETKLKELKKASRGSYSEELETIKGIYSIADKNYNNYNESIAQPYFARIDFREYKSIQESIYIGKFSLGDENTGDEIVIDWRAPIADLYYSGTQGESYYKAPSGIVSGELSLKRKFLYKDDNILDIFDEGLNEIIIKSASGEEALVDEFLKINLEASTGKKLKDVVATIQKEQNEIIRAEKNIPIIVQGAAGSGKTTVALHRLAYLLYRYRNTLQGKDIMVVAPNMIFLDYISDLLPSLGVENVKQCTFETLAKEVLGIKLKVYSKDKKLSWILENGQSEEYKFVVNASKVKGSLTYKTMMDRLIKIVERTSGFNEDMISQNTVLFEGKEIKRLFFKDLSHLSLKKRKEEIKRYLTAKLDNRIKEIQEKTDFQYEYSIARTKRIMEDGVERRKKLIDLYNERDKSKATLKENIIKDFNDYFFKWDNIDVIDLYNRFYNEEEVFNEVTAGKIPKALADYMKKTFNDNLQSGIIDSEDLCALLYLQIVFQGINDKDKFSHIVIDEAQDYSFFELFLLKYFTNLNSLTIVGDIGQGIYSYKGINSWNKVIKDIFQGNATYMPLTQSYRSTIEIIDLANKVLLKQENEIEPAIPVLRHGKKPEVIKFVSYKNMAEVIDSIVDNIHTSEKNSVAIICKTKKDCKQLKDNLSKYSKYTWETIGDNHKDINMNNMIIPCYMTKGLEFDATIIYDCSDKNYTLNEEDIKLLYVALTRALHEEYIIYKDTPSVLIKDFE</sequence>
<evidence type="ECO:0000256" key="4">
    <source>
        <dbReference type="ARBA" id="ARBA00022840"/>
    </source>
</evidence>
<accession>A0A1M6MND9</accession>
<dbReference type="AlphaFoldDB" id="A0A1M6MND9"/>
<dbReference type="InterPro" id="IPR027785">
    <property type="entry name" value="UvrD-like_helicase_C"/>
</dbReference>
<dbReference type="GO" id="GO:0005524">
    <property type="term" value="F:ATP binding"/>
    <property type="evidence" value="ECO:0007669"/>
    <property type="project" value="UniProtKB-UniRule"/>
</dbReference>